<dbReference type="Proteomes" id="UP000030748">
    <property type="component" value="Unassembled WGS sequence"/>
</dbReference>
<dbReference type="InterPro" id="IPR006297">
    <property type="entry name" value="EF-4"/>
</dbReference>
<dbReference type="Gene3D" id="3.40.50.300">
    <property type="entry name" value="P-loop containing nucleotide triphosphate hydrolases"/>
    <property type="match status" value="1"/>
</dbReference>
<protein>
    <recommendedName>
        <fullName evidence="3">Tr-type G domain-containing protein</fullName>
    </recommendedName>
</protein>
<dbReference type="EMBL" id="KI631011">
    <property type="protein sequence ID" value="EYU31234.1"/>
    <property type="molecule type" value="Genomic_DNA"/>
</dbReference>
<proteinExistence type="predicted"/>
<evidence type="ECO:0000313" key="2">
    <source>
        <dbReference type="Proteomes" id="UP000030748"/>
    </source>
</evidence>
<dbReference type="GO" id="GO:0005525">
    <property type="term" value="F:GTP binding"/>
    <property type="evidence" value="ECO:0007669"/>
    <property type="project" value="InterPro"/>
</dbReference>
<name>A0A022QUF5_ERYGU</name>
<sequence>VLNKIDLPGAEPERVAGEIEELGLYRCVVGLDCSDAIYCSAKEGIGINEILNAIVQKIPPPKDNAEKPLRALIFDRYLI</sequence>
<dbReference type="SUPFAM" id="SSF52540">
    <property type="entry name" value="P-loop containing nucleoside triphosphate hydrolases"/>
    <property type="match status" value="1"/>
</dbReference>
<organism evidence="1 2">
    <name type="scientific">Erythranthe guttata</name>
    <name type="common">Yellow monkey flower</name>
    <name type="synonym">Mimulus guttatus</name>
    <dbReference type="NCBI Taxonomy" id="4155"/>
    <lineage>
        <taxon>Eukaryota</taxon>
        <taxon>Viridiplantae</taxon>
        <taxon>Streptophyta</taxon>
        <taxon>Embryophyta</taxon>
        <taxon>Tracheophyta</taxon>
        <taxon>Spermatophyta</taxon>
        <taxon>Magnoliopsida</taxon>
        <taxon>eudicotyledons</taxon>
        <taxon>Gunneridae</taxon>
        <taxon>Pentapetalae</taxon>
        <taxon>asterids</taxon>
        <taxon>lamiids</taxon>
        <taxon>Lamiales</taxon>
        <taxon>Phrymaceae</taxon>
        <taxon>Erythranthe</taxon>
    </lineage>
</organism>
<reference evidence="1 2" key="1">
    <citation type="journal article" date="2013" name="Proc. Natl. Acad. Sci. U.S.A.">
        <title>Fine-scale variation in meiotic recombination in Mimulus inferred from population shotgun sequencing.</title>
        <authorList>
            <person name="Hellsten U."/>
            <person name="Wright K.M."/>
            <person name="Jenkins J."/>
            <person name="Shu S."/>
            <person name="Yuan Y."/>
            <person name="Wessler S.R."/>
            <person name="Schmutz J."/>
            <person name="Willis J.H."/>
            <person name="Rokhsar D.S."/>
        </authorList>
    </citation>
    <scope>NUCLEOTIDE SEQUENCE [LARGE SCALE GENOMIC DNA]</scope>
    <source>
        <strain evidence="2">cv. DUN x IM62</strain>
    </source>
</reference>
<dbReference type="InterPro" id="IPR027417">
    <property type="entry name" value="P-loop_NTPase"/>
</dbReference>
<accession>A0A022QUF5</accession>
<dbReference type="AlphaFoldDB" id="A0A022QUF5"/>
<dbReference type="STRING" id="4155.A0A022QUF5"/>
<gene>
    <name evidence="1" type="ORF">MIMGU_mgv1a0262722mg</name>
</gene>
<dbReference type="PANTHER" id="PTHR43512:SF4">
    <property type="entry name" value="TRANSLATION FACTOR GUF1 HOMOLOG, CHLOROPLASTIC"/>
    <property type="match status" value="1"/>
</dbReference>
<evidence type="ECO:0000313" key="1">
    <source>
        <dbReference type="EMBL" id="EYU31234.1"/>
    </source>
</evidence>
<keyword evidence="2" id="KW-1185">Reference proteome</keyword>
<dbReference type="PANTHER" id="PTHR43512">
    <property type="entry name" value="TRANSLATION FACTOR GUF1-RELATED"/>
    <property type="match status" value="1"/>
</dbReference>
<evidence type="ECO:0008006" key="3">
    <source>
        <dbReference type="Google" id="ProtNLM"/>
    </source>
</evidence>
<feature type="non-terminal residue" evidence="1">
    <location>
        <position position="1"/>
    </location>
</feature>